<keyword evidence="2" id="KW-1185">Reference proteome</keyword>
<dbReference type="SUPFAM" id="SSF81301">
    <property type="entry name" value="Nucleotidyltransferase"/>
    <property type="match status" value="1"/>
</dbReference>
<organism evidence="1 2">
    <name type="scientific">Mytilus galloprovincialis</name>
    <name type="common">Mediterranean mussel</name>
    <dbReference type="NCBI Taxonomy" id="29158"/>
    <lineage>
        <taxon>Eukaryota</taxon>
        <taxon>Metazoa</taxon>
        <taxon>Spiralia</taxon>
        <taxon>Lophotrochozoa</taxon>
        <taxon>Mollusca</taxon>
        <taxon>Bivalvia</taxon>
        <taxon>Autobranchia</taxon>
        <taxon>Pteriomorphia</taxon>
        <taxon>Mytilida</taxon>
        <taxon>Mytiloidea</taxon>
        <taxon>Mytilidae</taxon>
        <taxon>Mytilinae</taxon>
        <taxon>Mytilus</taxon>
    </lineage>
</organism>
<proteinExistence type="predicted"/>
<dbReference type="AlphaFoldDB" id="A0A8B6DRQ3"/>
<evidence type="ECO:0000313" key="2">
    <source>
        <dbReference type="Proteomes" id="UP000596742"/>
    </source>
</evidence>
<protein>
    <submittedName>
        <fullName evidence="1">Uncharacterized protein</fullName>
    </submittedName>
</protein>
<reference evidence="1" key="1">
    <citation type="submission" date="2018-11" db="EMBL/GenBank/DDBJ databases">
        <authorList>
            <person name="Alioto T."/>
            <person name="Alioto T."/>
        </authorList>
    </citation>
    <scope>NUCLEOTIDE SEQUENCE</scope>
</reference>
<comment type="caution">
    <text evidence="1">The sequence shown here is derived from an EMBL/GenBank/DDBJ whole genome shotgun (WGS) entry which is preliminary data.</text>
</comment>
<dbReference type="InterPro" id="IPR043519">
    <property type="entry name" value="NT_sf"/>
</dbReference>
<sequence length="187" mass="20755">KNIRVISSGSRAEGLDLPGSDLDIMCLTDTYVVDEKQGNTQGKRLILDTDNALPGFALIRITDDSFPVANINDVTQTVDGLILNNNFFKQSILEKLNGDCVCFGTTKTFNIDFKTLCKIHGPAVSTALNGIQEVDFVRCLPCREWPSIAKRWLLRNRCFQWPSSDLMTEAIHEGVLLVPVGSKVSFF</sequence>
<evidence type="ECO:0000313" key="1">
    <source>
        <dbReference type="EMBL" id="VDI22827.1"/>
    </source>
</evidence>
<dbReference type="EMBL" id="UYJE01003840">
    <property type="protein sequence ID" value="VDI22827.1"/>
    <property type="molecule type" value="Genomic_DNA"/>
</dbReference>
<dbReference type="Proteomes" id="UP000596742">
    <property type="component" value="Unassembled WGS sequence"/>
</dbReference>
<name>A0A8B6DRQ3_MYTGA</name>
<accession>A0A8B6DRQ3</accession>
<feature type="non-terminal residue" evidence="1">
    <location>
        <position position="1"/>
    </location>
</feature>
<gene>
    <name evidence="1" type="ORF">MGAL_10B073667</name>
</gene>
<dbReference type="OrthoDB" id="6151876at2759"/>